<dbReference type="GO" id="GO:0005576">
    <property type="term" value="C:extracellular region"/>
    <property type="evidence" value="ECO:0007669"/>
    <property type="project" value="InterPro"/>
</dbReference>
<dbReference type="EMBL" id="CAJNOW010003467">
    <property type="protein sequence ID" value="CAF1383028.1"/>
    <property type="molecule type" value="Genomic_DNA"/>
</dbReference>
<dbReference type="Gene3D" id="1.25.40.10">
    <property type="entry name" value="Tetratricopeptide repeat domain"/>
    <property type="match status" value="2"/>
</dbReference>
<evidence type="ECO:0000256" key="2">
    <source>
        <dbReference type="ARBA" id="ARBA00022803"/>
    </source>
</evidence>
<protein>
    <recommendedName>
        <fullName evidence="5">ADP ribosyltransferase domain-containing protein</fullName>
    </recommendedName>
</protein>
<dbReference type="SUPFAM" id="SSF48452">
    <property type="entry name" value="TPR-like"/>
    <property type="match status" value="2"/>
</dbReference>
<dbReference type="PROSITE" id="PS51996">
    <property type="entry name" value="TR_MART"/>
    <property type="match status" value="1"/>
</dbReference>
<feature type="repeat" description="TPR" evidence="3">
    <location>
        <begin position="483"/>
        <end position="516"/>
    </location>
</feature>
<dbReference type="EMBL" id="CAJNRE010018337">
    <property type="protein sequence ID" value="CAF2164014.1"/>
    <property type="molecule type" value="Genomic_DNA"/>
</dbReference>
<gene>
    <name evidence="6" type="ORF">KQP761_LOCUS8812</name>
    <name evidence="8" type="ORF">MBJ925_LOCUS33386</name>
    <name evidence="9" type="ORF">OVN521_LOCUS18523</name>
    <name evidence="7" type="ORF">WKI299_LOCUS16661</name>
</gene>
<evidence type="ECO:0000313" key="11">
    <source>
        <dbReference type="Proteomes" id="UP000663866"/>
    </source>
</evidence>
<name>A0A815JJT2_9BILA</name>
<dbReference type="PANTHER" id="PTHR45641:SF19">
    <property type="entry name" value="NEPHROCYSTIN-3"/>
    <property type="match status" value="1"/>
</dbReference>
<dbReference type="SUPFAM" id="SSF56399">
    <property type="entry name" value="ADP-ribosylation"/>
    <property type="match status" value="1"/>
</dbReference>
<dbReference type="Pfam" id="PF13181">
    <property type="entry name" value="TPR_8"/>
    <property type="match status" value="1"/>
</dbReference>
<evidence type="ECO:0000313" key="7">
    <source>
        <dbReference type="EMBL" id="CAF2083495.1"/>
    </source>
</evidence>
<evidence type="ECO:0000256" key="3">
    <source>
        <dbReference type="PROSITE-ProRule" id="PRU00339"/>
    </source>
</evidence>
<keyword evidence="2 3" id="KW-0802">TPR repeat</keyword>
<dbReference type="Proteomes" id="UP000663834">
    <property type="component" value="Unassembled WGS sequence"/>
</dbReference>
<dbReference type="InterPro" id="IPR003540">
    <property type="entry name" value="ADP-ribosyltransferase"/>
</dbReference>
<feature type="region of interest" description="Disordered" evidence="4">
    <location>
        <begin position="793"/>
        <end position="830"/>
    </location>
</feature>
<evidence type="ECO:0000256" key="1">
    <source>
        <dbReference type="ARBA" id="ARBA00022737"/>
    </source>
</evidence>
<feature type="repeat" description="TPR" evidence="3">
    <location>
        <begin position="441"/>
        <end position="474"/>
    </location>
</feature>
<sequence length="830" mass="96817">MSTTITWDLPRSEVSENREDFQLIWFGSKSYDTSSSHLIHNMLLDLNPTAQFYSDVSLCENFIKTTKNETLILIMSDEYANDYLKRMATVRAVRAVFIYSRKVSNDRDYRAQHSKVINIFTSKHQLIKSIKMNIRLLEKQTCAFSLFKQNQKTAKDLSRESASFIWHQLLIHVLRQMMDDEHAKIDMLKRCTDYYRFNKTERKNIERFRLTYCPENAIRWYTEDSFVYKLLNKALRTENIELIYAFRYFIIDLCAELEQRRLKLNENETLLLYRGQQIPSEEFEKLQKNVGKLISPNGFLSTSRDKRISVTYAGKILNQMTAVLFEIEVDSSSQSVICADIENQTVFPQEREVLFSVGSTFKIDSIEFNKDMSLYVMRLKSVDASERVEEYLKLATDEMKDTSPMLYFGSLLLHELGQIEHAKKYFNVLLKTLPSDHPDIAGLYTGLGHICMKKGEHQLALEKYMKAYEIRRDKLSILNPRIAASLRNIAHAHRSMGKNDEALEFLREARYINDRNYSNDHLDVAMTLEDTGLNYQDKNDFSTALIWFKDALETLKRVLPSEHPQIAQCLGRIGNLYKCMGQHDYALKYLRQELEMDEFCLPLDHVDVINDLTRIVEIYKLIGAYDQGLQFCQAKLATYQDILSESHPRSVNTLLNIVSLHLMNNQLDDALNVCKHTLSIAKNVVPMDTHNAIECLKYMSNIYQIKEDLYQCLDCHQRQLELEKTIYSSKHCNIGWTLMCIGDVYYKLGYYIASLTALKEAMAIYEEISPRNDDDIHAIEQKINLAKRKQSFQTKPLEWKPAKRTPRRRLKSRSQSTSNSRSSSDFRSSD</sequence>
<dbReference type="EMBL" id="CAJOBG010003375">
    <property type="protein sequence ID" value="CAF4059714.1"/>
    <property type="molecule type" value="Genomic_DNA"/>
</dbReference>
<feature type="domain" description="ADP ribosyltransferase" evidence="5">
    <location>
        <begin position="209"/>
        <end position="370"/>
    </location>
</feature>
<dbReference type="PANTHER" id="PTHR45641">
    <property type="entry name" value="TETRATRICOPEPTIDE REPEAT PROTEIN (AFU_ORTHOLOGUE AFUA_6G03870)"/>
    <property type="match status" value="1"/>
</dbReference>
<proteinExistence type="predicted"/>
<dbReference type="Pfam" id="PF13424">
    <property type="entry name" value="TPR_12"/>
    <property type="match status" value="1"/>
</dbReference>
<dbReference type="SMART" id="SM00028">
    <property type="entry name" value="TPR"/>
    <property type="match status" value="6"/>
</dbReference>
<keyword evidence="1" id="KW-0677">Repeat</keyword>
<evidence type="ECO:0000256" key="4">
    <source>
        <dbReference type="SAM" id="MobiDB-lite"/>
    </source>
</evidence>
<evidence type="ECO:0000313" key="10">
    <source>
        <dbReference type="Proteomes" id="UP000663834"/>
    </source>
</evidence>
<evidence type="ECO:0000313" key="8">
    <source>
        <dbReference type="EMBL" id="CAF2164014.1"/>
    </source>
</evidence>
<reference evidence="6" key="1">
    <citation type="submission" date="2021-02" db="EMBL/GenBank/DDBJ databases">
        <authorList>
            <person name="Nowell W R."/>
        </authorList>
    </citation>
    <scope>NUCLEOTIDE SEQUENCE</scope>
</reference>
<dbReference type="Proteomes" id="UP000663866">
    <property type="component" value="Unassembled WGS sequence"/>
</dbReference>
<dbReference type="PROSITE" id="PS50005">
    <property type="entry name" value="TPR"/>
    <property type="match status" value="2"/>
</dbReference>
<dbReference type="OrthoDB" id="9983466at2759"/>
<accession>A0A815JJT2</accession>
<dbReference type="Gene3D" id="3.90.176.10">
    <property type="entry name" value="Toxin ADP-ribosyltransferase, Chain A, domain 1"/>
    <property type="match status" value="1"/>
</dbReference>
<evidence type="ECO:0000259" key="5">
    <source>
        <dbReference type="Pfam" id="PF03496"/>
    </source>
</evidence>
<keyword evidence="11" id="KW-1185">Reference proteome</keyword>
<evidence type="ECO:0000313" key="6">
    <source>
        <dbReference type="EMBL" id="CAF1383028.1"/>
    </source>
</evidence>
<dbReference type="InterPro" id="IPR019734">
    <property type="entry name" value="TPR_rpt"/>
</dbReference>
<dbReference type="Proteomes" id="UP000663856">
    <property type="component" value="Unassembled WGS sequence"/>
</dbReference>
<evidence type="ECO:0000313" key="9">
    <source>
        <dbReference type="EMBL" id="CAF4059714.1"/>
    </source>
</evidence>
<dbReference type="AlphaFoldDB" id="A0A815JJT2"/>
<dbReference type="EMBL" id="CAJNRF010006657">
    <property type="protein sequence ID" value="CAF2083495.1"/>
    <property type="molecule type" value="Genomic_DNA"/>
</dbReference>
<feature type="compositionally biased region" description="Basic residues" evidence="4">
    <location>
        <begin position="802"/>
        <end position="812"/>
    </location>
</feature>
<organism evidence="6 10">
    <name type="scientific">Rotaria magnacalcarata</name>
    <dbReference type="NCBI Taxonomy" id="392030"/>
    <lineage>
        <taxon>Eukaryota</taxon>
        <taxon>Metazoa</taxon>
        <taxon>Spiralia</taxon>
        <taxon>Gnathifera</taxon>
        <taxon>Rotifera</taxon>
        <taxon>Eurotatoria</taxon>
        <taxon>Bdelloidea</taxon>
        <taxon>Philodinida</taxon>
        <taxon>Philodinidae</taxon>
        <taxon>Rotaria</taxon>
    </lineage>
</organism>
<comment type="caution">
    <text evidence="6">The sequence shown here is derived from an EMBL/GenBank/DDBJ whole genome shotgun (WGS) entry which is preliminary data.</text>
</comment>
<dbReference type="Pfam" id="PF13374">
    <property type="entry name" value="TPR_10"/>
    <property type="match status" value="1"/>
</dbReference>
<dbReference type="Proteomes" id="UP000663824">
    <property type="component" value="Unassembled WGS sequence"/>
</dbReference>
<dbReference type="Pfam" id="PF03496">
    <property type="entry name" value="ADPrib_exo_Tox"/>
    <property type="match status" value="1"/>
</dbReference>
<feature type="compositionally biased region" description="Low complexity" evidence="4">
    <location>
        <begin position="813"/>
        <end position="830"/>
    </location>
</feature>
<dbReference type="InterPro" id="IPR011990">
    <property type="entry name" value="TPR-like_helical_dom_sf"/>
</dbReference>